<keyword evidence="3" id="KW-0418">Kinase</keyword>
<keyword evidence="6" id="KW-1185">Reference proteome</keyword>
<reference evidence="5 6" key="1">
    <citation type="submission" date="2024-02" db="EMBL/GenBank/DDBJ databases">
        <title>Microbulbifer aestuariivivens NBRC 112533.</title>
        <authorList>
            <person name="Ichikawa N."/>
            <person name="Katano-Makiyama Y."/>
            <person name="Hidaka K."/>
        </authorList>
    </citation>
    <scope>NUCLEOTIDE SEQUENCE [LARGE SCALE GENOMIC DNA]</scope>
    <source>
        <strain evidence="5 6">NBRC 112533</strain>
    </source>
</reference>
<dbReference type="PANTHER" id="PTHR43320:SF3">
    <property type="entry name" value="CARBOHYDRATE KINASE PFKB DOMAIN-CONTAINING PROTEIN"/>
    <property type="match status" value="1"/>
</dbReference>
<evidence type="ECO:0000256" key="2">
    <source>
        <dbReference type="ARBA" id="ARBA00022679"/>
    </source>
</evidence>
<dbReference type="InterPro" id="IPR002173">
    <property type="entry name" value="Carboh/pur_kinase_PfkB_CS"/>
</dbReference>
<name>A0ABP9WU40_9GAMM</name>
<dbReference type="InterPro" id="IPR052700">
    <property type="entry name" value="Carb_kinase_PfkB-like"/>
</dbReference>
<evidence type="ECO:0000256" key="1">
    <source>
        <dbReference type="ARBA" id="ARBA00010688"/>
    </source>
</evidence>
<gene>
    <name evidence="5" type="primary">RBKS</name>
    <name evidence="5" type="ORF">Maes01_02376</name>
</gene>
<dbReference type="Gene3D" id="3.30.1110.10">
    <property type="match status" value="1"/>
</dbReference>
<dbReference type="InterPro" id="IPR011611">
    <property type="entry name" value="PfkB_dom"/>
</dbReference>
<dbReference type="SUPFAM" id="SSF53613">
    <property type="entry name" value="Ribokinase-like"/>
    <property type="match status" value="1"/>
</dbReference>
<protein>
    <submittedName>
        <fullName evidence="5">Ribokinase</fullName>
    </submittedName>
</protein>
<feature type="domain" description="Carbohydrate kinase PfkB" evidence="4">
    <location>
        <begin position="50"/>
        <end position="318"/>
    </location>
</feature>
<proteinExistence type="inferred from homology"/>
<dbReference type="CDD" id="cd01168">
    <property type="entry name" value="adenosine_kinase"/>
    <property type="match status" value="1"/>
</dbReference>
<dbReference type="PANTHER" id="PTHR43320">
    <property type="entry name" value="SUGAR KINASE"/>
    <property type="match status" value="1"/>
</dbReference>
<sequence length="339" mass="35930">MTEYDLYGIGAALLDTEIEVSDDDLKALGVDKGVMTLVDDQRQHQLVSALSDHLVTAKRACGGSGANTVIAASYFGLRTFYSCKVAADENGDFYRADLANAGVGYPNTLREAQPGVTGKCLVLITPDAERSMNTFLGISAELSTAELDVAALRASRWAYIEGYLVSSPTGKAAAIELRQVAESAGVKTALSLSDPAMVHLFQDGLREMIGGGVDLLFCNRDEALGFTKTDSVAAAAEALKAFCRGFAITLGAEGALLWDGEREYRVAAPEVRAIDTNGAGDMFAGAFLYGINRDMSYQEAGELACRAAGQVVSQYGPRLRADQHAELLASEVEVRGAES</sequence>
<dbReference type="Pfam" id="PF00294">
    <property type="entry name" value="PfkB"/>
    <property type="match status" value="1"/>
</dbReference>
<dbReference type="InterPro" id="IPR029056">
    <property type="entry name" value="Ribokinase-like"/>
</dbReference>
<evidence type="ECO:0000313" key="5">
    <source>
        <dbReference type="EMBL" id="GAA5525803.1"/>
    </source>
</evidence>
<organism evidence="5 6">
    <name type="scientific">Microbulbifer aestuariivivens</name>
    <dbReference type="NCBI Taxonomy" id="1908308"/>
    <lineage>
        <taxon>Bacteria</taxon>
        <taxon>Pseudomonadati</taxon>
        <taxon>Pseudomonadota</taxon>
        <taxon>Gammaproteobacteria</taxon>
        <taxon>Cellvibrionales</taxon>
        <taxon>Microbulbiferaceae</taxon>
        <taxon>Microbulbifer</taxon>
    </lineage>
</organism>
<evidence type="ECO:0000313" key="6">
    <source>
        <dbReference type="Proteomes" id="UP001408594"/>
    </source>
</evidence>
<evidence type="ECO:0000256" key="3">
    <source>
        <dbReference type="ARBA" id="ARBA00022777"/>
    </source>
</evidence>
<evidence type="ECO:0000259" key="4">
    <source>
        <dbReference type="Pfam" id="PF00294"/>
    </source>
</evidence>
<comment type="caution">
    <text evidence="5">The sequence shown here is derived from an EMBL/GenBank/DDBJ whole genome shotgun (WGS) entry which is preliminary data.</text>
</comment>
<dbReference type="Gene3D" id="3.40.1190.20">
    <property type="match status" value="1"/>
</dbReference>
<dbReference type="Proteomes" id="UP001408594">
    <property type="component" value="Unassembled WGS sequence"/>
</dbReference>
<dbReference type="RefSeq" id="WP_345551774.1">
    <property type="nucleotide sequence ID" value="NZ_BAABRT010000020.1"/>
</dbReference>
<dbReference type="PROSITE" id="PS00584">
    <property type="entry name" value="PFKB_KINASES_2"/>
    <property type="match status" value="1"/>
</dbReference>
<keyword evidence="2" id="KW-0808">Transferase</keyword>
<comment type="similarity">
    <text evidence="1">Belongs to the carbohydrate kinase PfkB family.</text>
</comment>
<dbReference type="EMBL" id="BAABRT010000020">
    <property type="protein sequence ID" value="GAA5525803.1"/>
    <property type="molecule type" value="Genomic_DNA"/>
</dbReference>
<accession>A0ABP9WU40</accession>